<dbReference type="InterPro" id="IPR017900">
    <property type="entry name" value="4Fe4S_Fe_S_CS"/>
</dbReference>
<dbReference type="Gene3D" id="1.10.1060.10">
    <property type="entry name" value="Alpha-helical ferredoxin"/>
    <property type="match status" value="1"/>
</dbReference>
<dbReference type="SUPFAM" id="SSF46548">
    <property type="entry name" value="alpha-helical ferredoxin"/>
    <property type="match status" value="1"/>
</dbReference>
<dbReference type="InterPro" id="IPR026902">
    <property type="entry name" value="RnfC_N"/>
</dbReference>
<dbReference type="OrthoDB" id="358646at2"/>
<dbReference type="SUPFAM" id="SSF142019">
    <property type="entry name" value="Nqo1 FMN-binding domain-like"/>
    <property type="match status" value="1"/>
</dbReference>
<keyword evidence="2" id="KW-0004">4Fe-4S</keyword>
<dbReference type="Pfam" id="PF01512">
    <property type="entry name" value="Complex1_51K"/>
    <property type="match status" value="1"/>
</dbReference>
<evidence type="ECO:0000256" key="1">
    <source>
        <dbReference type="ARBA" id="ARBA00022448"/>
    </source>
</evidence>
<dbReference type="GO" id="GO:0016020">
    <property type="term" value="C:membrane"/>
    <property type="evidence" value="ECO:0007669"/>
    <property type="project" value="InterPro"/>
</dbReference>
<dbReference type="PANTHER" id="PTHR43034:SF2">
    <property type="entry name" value="ION-TRANSLOCATING OXIDOREDUCTASE COMPLEX SUBUNIT C"/>
    <property type="match status" value="1"/>
</dbReference>
<dbReference type="PANTHER" id="PTHR43034">
    <property type="entry name" value="ION-TRANSLOCATING OXIDOREDUCTASE COMPLEX SUBUNIT C"/>
    <property type="match status" value="1"/>
</dbReference>
<gene>
    <name evidence="9" type="ordered locus">TREPR_1746</name>
</gene>
<keyword evidence="5" id="KW-0249">Electron transport</keyword>
<dbReference type="HOGENOM" id="CLU_010808_6_0_12"/>
<dbReference type="InterPro" id="IPR037225">
    <property type="entry name" value="Nuo51_FMN-bd_sf"/>
</dbReference>
<dbReference type="STRING" id="545694.TREPR_1746"/>
<dbReference type="PROSITE" id="PS00198">
    <property type="entry name" value="4FE4S_FER_1"/>
    <property type="match status" value="1"/>
</dbReference>
<evidence type="ECO:0000313" key="10">
    <source>
        <dbReference type="Proteomes" id="UP000009223"/>
    </source>
</evidence>
<evidence type="ECO:0000256" key="5">
    <source>
        <dbReference type="ARBA" id="ARBA00022982"/>
    </source>
</evidence>
<dbReference type="RefSeq" id="WP_015708381.1">
    <property type="nucleotide sequence ID" value="NC_015578.1"/>
</dbReference>
<dbReference type="eggNOG" id="COG4656">
    <property type="taxonomic scope" value="Bacteria"/>
</dbReference>
<dbReference type="InterPro" id="IPR019554">
    <property type="entry name" value="Soluble_ligand-bd"/>
</dbReference>
<dbReference type="GO" id="GO:0009055">
    <property type="term" value="F:electron transfer activity"/>
    <property type="evidence" value="ECO:0007669"/>
    <property type="project" value="InterPro"/>
</dbReference>
<dbReference type="Pfam" id="PF10531">
    <property type="entry name" value="SLBB"/>
    <property type="match status" value="1"/>
</dbReference>
<dbReference type="InterPro" id="IPR017896">
    <property type="entry name" value="4Fe4S_Fe-S-bd"/>
</dbReference>
<dbReference type="KEGG" id="tpi:TREPR_1746"/>
<keyword evidence="6" id="KW-0408">Iron</keyword>
<reference evidence="9 10" key="2">
    <citation type="journal article" date="2011" name="ISME J.">
        <title>RNA-seq reveals cooperative metabolic interactions between two termite-gut spirochete species in co-culture.</title>
        <authorList>
            <person name="Rosenthal A.Z."/>
            <person name="Matson E.G."/>
            <person name="Eldar A."/>
            <person name="Leadbetter J.R."/>
        </authorList>
    </citation>
    <scope>NUCLEOTIDE SEQUENCE [LARGE SCALE GENOMIC DNA]</scope>
    <source>
        <strain evidence="10">ATCC BAA-887 / DSM 12427 / ZAS-2</strain>
    </source>
</reference>
<dbReference type="InterPro" id="IPR010208">
    <property type="entry name" value="Ion_transpt_RnfC/RsxC"/>
</dbReference>
<keyword evidence="4" id="KW-0677">Repeat</keyword>
<dbReference type="Proteomes" id="UP000009223">
    <property type="component" value="Chromosome"/>
</dbReference>
<name>F5YMS4_TREPZ</name>
<feature type="domain" description="4Fe-4S ferredoxin-type" evidence="8">
    <location>
        <begin position="368"/>
        <end position="397"/>
    </location>
</feature>
<protein>
    <submittedName>
        <fullName evidence="9">Putative 4Fe-4S ferredoxin, RnfC</fullName>
    </submittedName>
</protein>
<evidence type="ECO:0000256" key="7">
    <source>
        <dbReference type="ARBA" id="ARBA00023014"/>
    </source>
</evidence>
<feature type="domain" description="4Fe-4S ferredoxin-type" evidence="8">
    <location>
        <begin position="425"/>
        <end position="446"/>
    </location>
</feature>
<evidence type="ECO:0000313" key="9">
    <source>
        <dbReference type="EMBL" id="AEF86806.1"/>
    </source>
</evidence>
<keyword evidence="7" id="KW-0411">Iron-sulfur</keyword>
<dbReference type="GO" id="GO:0046872">
    <property type="term" value="F:metal ion binding"/>
    <property type="evidence" value="ECO:0007669"/>
    <property type="project" value="UniProtKB-KW"/>
</dbReference>
<accession>F5YMS4</accession>
<keyword evidence="1" id="KW-0813">Transport</keyword>
<dbReference type="EMBL" id="CP001843">
    <property type="protein sequence ID" value="AEF86806.1"/>
    <property type="molecule type" value="Genomic_DNA"/>
</dbReference>
<dbReference type="InterPro" id="IPR011538">
    <property type="entry name" value="Nuo51_FMN-bd"/>
</dbReference>
<dbReference type="AlphaFoldDB" id="F5YMS4"/>
<sequence>MIGKQRVYSFPRGGIHYEDPFAPSRDASVTAFLPALSIIPLVQQTGTSGVVSSGGRAVPVVKSGDLVKEGMLIGQGGAGLANVHATVPGRVVRTVSWDMLEGYPNDALVIRLEGAFDKLGRREEEYPWEGLSPRELQGLIAEYGVVEMEGSGLSVSELLSVFCALEEPHALVVNCVFDDPWLAADYVLCKERLKVVVEGSVIAGKAGKADRIIYAISRKERELGELFLAEAASYDIPASVALVGSRYPQRNRRELEMVLRMYAKKENFELGSILPLGPATLAAIYDAVKLKKPILDRYIAVGGSAVVHPQVMKVRIGTRMGELFDECGGFIDKPKRIASGSPLLGRTVTDLDEPVIKTSYAIFALLEGQTGGSRSGSCISCGECRAVCPVGLDPEELFKAVGVSLEMKDDQDEISVRFPSSDPVKLLESSAGKCHGCGCCELVCPSRLPLSTVITNAARETSLQFARETSLQVARETTLQVARETTLQVTENSSRRGH</sequence>
<dbReference type="InterPro" id="IPR009051">
    <property type="entry name" value="Helical_ferredxn"/>
</dbReference>
<reference evidence="10" key="1">
    <citation type="submission" date="2009-12" db="EMBL/GenBank/DDBJ databases">
        <title>Complete sequence of Treponema primitia strain ZAS-2.</title>
        <authorList>
            <person name="Tetu S.G."/>
            <person name="Matson E."/>
            <person name="Ren Q."/>
            <person name="Seshadri R."/>
            <person name="Elbourne L."/>
            <person name="Hassan K.A."/>
            <person name="Durkin A."/>
            <person name="Radune D."/>
            <person name="Mohamoud Y."/>
            <person name="Shay R."/>
            <person name="Jin S."/>
            <person name="Zhang X."/>
            <person name="Lucey K."/>
            <person name="Ballor N.R."/>
            <person name="Ottesen E."/>
            <person name="Rosenthal R."/>
            <person name="Allen A."/>
            <person name="Leadbetter J.R."/>
            <person name="Paulsen I.T."/>
        </authorList>
    </citation>
    <scope>NUCLEOTIDE SEQUENCE [LARGE SCALE GENOMIC DNA]</scope>
    <source>
        <strain evidence="10">ATCC BAA-887 / DSM 12427 / ZAS-2</strain>
    </source>
</reference>
<organism evidence="9 10">
    <name type="scientific">Treponema primitia (strain ATCC BAA-887 / DSM 12427 / ZAS-2)</name>
    <dbReference type="NCBI Taxonomy" id="545694"/>
    <lineage>
        <taxon>Bacteria</taxon>
        <taxon>Pseudomonadati</taxon>
        <taxon>Spirochaetota</taxon>
        <taxon>Spirochaetia</taxon>
        <taxon>Spirochaetales</taxon>
        <taxon>Treponemataceae</taxon>
        <taxon>Treponema</taxon>
    </lineage>
</organism>
<evidence type="ECO:0000256" key="6">
    <source>
        <dbReference type="ARBA" id="ARBA00023004"/>
    </source>
</evidence>
<proteinExistence type="predicted"/>
<dbReference type="Pfam" id="PF13183">
    <property type="entry name" value="Fer4_8"/>
    <property type="match status" value="1"/>
</dbReference>
<evidence type="ECO:0000256" key="2">
    <source>
        <dbReference type="ARBA" id="ARBA00022485"/>
    </source>
</evidence>
<dbReference type="Pfam" id="PF13375">
    <property type="entry name" value="RnfC_N"/>
    <property type="match status" value="1"/>
</dbReference>
<keyword evidence="10" id="KW-1185">Reference proteome</keyword>
<evidence type="ECO:0000259" key="8">
    <source>
        <dbReference type="PROSITE" id="PS51379"/>
    </source>
</evidence>
<evidence type="ECO:0000256" key="3">
    <source>
        <dbReference type="ARBA" id="ARBA00022723"/>
    </source>
</evidence>
<dbReference type="GO" id="GO:0051539">
    <property type="term" value="F:4 iron, 4 sulfur cluster binding"/>
    <property type="evidence" value="ECO:0007669"/>
    <property type="project" value="UniProtKB-KW"/>
</dbReference>
<dbReference type="PROSITE" id="PS51379">
    <property type="entry name" value="4FE4S_FER_2"/>
    <property type="match status" value="2"/>
</dbReference>
<evidence type="ECO:0000256" key="4">
    <source>
        <dbReference type="ARBA" id="ARBA00022737"/>
    </source>
</evidence>
<dbReference type="SUPFAM" id="SSF142984">
    <property type="entry name" value="Nqo1 middle domain-like"/>
    <property type="match status" value="1"/>
</dbReference>
<keyword evidence="3" id="KW-0479">Metal-binding</keyword>